<sequence>MTFLVEPITFDWKNILRIIFASVGIVGNTIVIIVYARKRGVGAGRRTGRRVPRSATDTFLLNLACADLLTSVLIIPRPYFSRVEDRPLGHAYCRLVNSDVFLWTSIVASVFTLTFVSVERCLAIVYPLKYRRIFSGNRARTISLCIWCLSFILNTFNIYCVSVDPVALVCISAYPTVGYQGFVGAGLFIAEFFVPMIVMIVTHVMAIRALRAHARTLLSRNESPNSPAYSLLNTRRKIIEMLLAVVVTFILCWSGDQVLFLAYNLGMTDPNYLATETYQAFFLLAFVNSCANPIIYTFKNQKFRHAVKCLIVGRGRASNRVGDVATVTLGIENGLSQISLINALFLTTRGSHPQPKLNTANNNTDSPNPVHLL</sequence>
<evidence type="ECO:0000256" key="4">
    <source>
        <dbReference type="ARBA" id="ARBA00023136"/>
    </source>
</evidence>
<keyword evidence="10" id="KW-1185">Reference proteome</keyword>
<keyword evidence="5" id="KW-0807">Transducer</keyword>
<name>A0A913Z2T6_PATMI</name>
<dbReference type="SUPFAM" id="SSF81321">
    <property type="entry name" value="Family A G protein-coupled receptor-like"/>
    <property type="match status" value="1"/>
</dbReference>
<feature type="transmembrane region" description="Helical" evidence="7">
    <location>
        <begin position="241"/>
        <end position="266"/>
    </location>
</feature>
<keyword evidence="4 7" id="KW-0472">Membrane</keyword>
<dbReference type="AlphaFoldDB" id="A0A913Z2T6"/>
<comment type="subcellular location">
    <subcellularLocation>
        <location evidence="1">Membrane</location>
    </subcellularLocation>
</comment>
<evidence type="ECO:0000313" key="10">
    <source>
        <dbReference type="Proteomes" id="UP000887568"/>
    </source>
</evidence>
<dbReference type="Proteomes" id="UP000887568">
    <property type="component" value="Unplaced"/>
</dbReference>
<dbReference type="Gene3D" id="1.20.1070.10">
    <property type="entry name" value="Rhodopsin 7-helix transmembrane proteins"/>
    <property type="match status" value="1"/>
</dbReference>
<dbReference type="PROSITE" id="PS00237">
    <property type="entry name" value="G_PROTEIN_RECEP_F1_1"/>
    <property type="match status" value="1"/>
</dbReference>
<feature type="transmembrane region" description="Helical" evidence="7">
    <location>
        <begin position="100"/>
        <end position="118"/>
    </location>
</feature>
<dbReference type="OrthoDB" id="2132067at2759"/>
<feature type="transmembrane region" description="Helical" evidence="7">
    <location>
        <begin position="139"/>
        <end position="159"/>
    </location>
</feature>
<evidence type="ECO:0000256" key="1">
    <source>
        <dbReference type="ARBA" id="ARBA00004370"/>
    </source>
</evidence>
<dbReference type="GO" id="GO:0004930">
    <property type="term" value="F:G protein-coupled receptor activity"/>
    <property type="evidence" value="ECO:0007669"/>
    <property type="project" value="UniProtKB-KW"/>
</dbReference>
<organism evidence="9 10">
    <name type="scientific">Patiria miniata</name>
    <name type="common">Bat star</name>
    <name type="synonym">Asterina miniata</name>
    <dbReference type="NCBI Taxonomy" id="46514"/>
    <lineage>
        <taxon>Eukaryota</taxon>
        <taxon>Metazoa</taxon>
        <taxon>Echinodermata</taxon>
        <taxon>Eleutherozoa</taxon>
        <taxon>Asterozoa</taxon>
        <taxon>Asteroidea</taxon>
        <taxon>Valvatacea</taxon>
        <taxon>Valvatida</taxon>
        <taxon>Asterinidae</taxon>
        <taxon>Patiria</taxon>
    </lineage>
</organism>
<keyword evidence="3 7" id="KW-1133">Transmembrane helix</keyword>
<feature type="transmembrane region" description="Helical" evidence="7">
    <location>
        <begin position="59"/>
        <end position="80"/>
    </location>
</feature>
<dbReference type="GO" id="GO:0016020">
    <property type="term" value="C:membrane"/>
    <property type="evidence" value="ECO:0007669"/>
    <property type="project" value="UniProtKB-SubCell"/>
</dbReference>
<proteinExistence type="inferred from homology"/>
<comment type="similarity">
    <text evidence="5">Belongs to the G-protein coupled receptor 1 family.</text>
</comment>
<dbReference type="CDD" id="cd00637">
    <property type="entry name" value="7tm_classA_rhodopsin-like"/>
    <property type="match status" value="1"/>
</dbReference>
<evidence type="ECO:0000256" key="5">
    <source>
        <dbReference type="RuleBase" id="RU000688"/>
    </source>
</evidence>
<keyword evidence="5" id="KW-0675">Receptor</keyword>
<reference evidence="9" key="1">
    <citation type="submission" date="2022-11" db="UniProtKB">
        <authorList>
            <consortium name="EnsemblMetazoa"/>
        </authorList>
    </citation>
    <scope>IDENTIFICATION</scope>
</reference>
<dbReference type="InterPro" id="IPR000276">
    <property type="entry name" value="GPCR_Rhodpsn"/>
</dbReference>
<evidence type="ECO:0000259" key="8">
    <source>
        <dbReference type="PROSITE" id="PS50262"/>
    </source>
</evidence>
<dbReference type="Pfam" id="PF00001">
    <property type="entry name" value="7tm_1"/>
    <property type="match status" value="1"/>
</dbReference>
<dbReference type="EnsemblMetazoa" id="XM_038189087.1">
    <property type="protein sequence ID" value="XP_038045015.1"/>
    <property type="gene ID" value="LOC119719606"/>
</dbReference>
<accession>A0A913Z2T6</accession>
<dbReference type="PROSITE" id="PS50262">
    <property type="entry name" value="G_PROTEIN_RECEP_F1_2"/>
    <property type="match status" value="1"/>
</dbReference>
<feature type="transmembrane region" description="Helical" evidence="7">
    <location>
        <begin position="278"/>
        <end position="298"/>
    </location>
</feature>
<dbReference type="PANTHER" id="PTHR45698:SF1">
    <property type="entry name" value="TRACE AMINE-ASSOCIATED RECEPTOR 13C-LIKE"/>
    <property type="match status" value="1"/>
</dbReference>
<dbReference type="GeneID" id="119719606"/>
<evidence type="ECO:0000256" key="2">
    <source>
        <dbReference type="ARBA" id="ARBA00022692"/>
    </source>
</evidence>
<evidence type="ECO:0000256" key="3">
    <source>
        <dbReference type="ARBA" id="ARBA00022989"/>
    </source>
</evidence>
<keyword evidence="5" id="KW-0297">G-protein coupled receptor</keyword>
<dbReference type="OMA" id="TMWISII"/>
<feature type="domain" description="G-protein coupled receptors family 1 profile" evidence="8">
    <location>
        <begin position="27"/>
        <end position="296"/>
    </location>
</feature>
<evidence type="ECO:0000256" key="6">
    <source>
        <dbReference type="SAM" id="MobiDB-lite"/>
    </source>
</evidence>
<dbReference type="InterPro" id="IPR017452">
    <property type="entry name" value="GPCR_Rhodpsn_7TM"/>
</dbReference>
<feature type="region of interest" description="Disordered" evidence="6">
    <location>
        <begin position="352"/>
        <end position="373"/>
    </location>
</feature>
<keyword evidence="2 5" id="KW-0812">Transmembrane</keyword>
<protein>
    <recommendedName>
        <fullName evidence="8">G-protein coupled receptors family 1 profile domain-containing protein</fullName>
    </recommendedName>
</protein>
<dbReference type="RefSeq" id="XP_038045015.1">
    <property type="nucleotide sequence ID" value="XM_038189087.1"/>
</dbReference>
<dbReference type="PANTHER" id="PTHR45698">
    <property type="entry name" value="TRACE AMINE-ASSOCIATED RECEPTOR 19N-RELATED"/>
    <property type="match status" value="1"/>
</dbReference>
<feature type="transmembrane region" description="Helical" evidence="7">
    <location>
        <begin position="179"/>
        <end position="201"/>
    </location>
</feature>
<feature type="compositionally biased region" description="Polar residues" evidence="6">
    <location>
        <begin position="352"/>
        <end position="367"/>
    </location>
</feature>
<dbReference type="PRINTS" id="PR00237">
    <property type="entry name" value="GPCRRHODOPSN"/>
</dbReference>
<evidence type="ECO:0000313" key="9">
    <source>
        <dbReference type="EnsemblMetazoa" id="XP_038045015.1"/>
    </source>
</evidence>
<feature type="transmembrane region" description="Helical" evidence="7">
    <location>
        <begin position="15"/>
        <end position="36"/>
    </location>
</feature>
<evidence type="ECO:0000256" key="7">
    <source>
        <dbReference type="SAM" id="Phobius"/>
    </source>
</evidence>